<evidence type="ECO:0000256" key="10">
    <source>
        <dbReference type="ARBA" id="ARBA00022989"/>
    </source>
</evidence>
<accession>A0AAU6QG18</accession>
<evidence type="ECO:0000256" key="8">
    <source>
        <dbReference type="ARBA" id="ARBA00022967"/>
    </source>
</evidence>
<evidence type="ECO:0000256" key="4">
    <source>
        <dbReference type="ARBA" id="ARBA00022448"/>
    </source>
</evidence>
<feature type="domain" description="NADH-Ubiquinone oxidoreductase (complex I) chain 5 N-terminal" evidence="18">
    <location>
        <begin position="47"/>
        <end position="90"/>
    </location>
</feature>
<feature type="transmembrane region" description="Helical" evidence="16">
    <location>
        <begin position="372"/>
        <end position="397"/>
    </location>
</feature>
<dbReference type="GO" id="GO:0008137">
    <property type="term" value="F:NADH dehydrogenase (ubiquinone) activity"/>
    <property type="evidence" value="ECO:0007669"/>
    <property type="project" value="UniProtKB-EC"/>
</dbReference>
<keyword evidence="7" id="KW-0999">Mitochondrion inner membrane</keyword>
<keyword evidence="4 16" id="KW-0813">Transport</keyword>
<feature type="transmembrane region" description="Helical" evidence="16">
    <location>
        <begin position="60"/>
        <end position="78"/>
    </location>
</feature>
<sequence>MRFWSPPALSAIFLYSLMFLMLPLTLHASSKNIIILTDWIIFSSYASPMSLSLIFDPKGLLFSCIVMFISANVMVFTHSYMKEDLFMPRFTHLVLLFVASMNLLIFLPNLMTLLLGWDGLGLVSFLLVIYYQNPKSLAAGMVTALTNRIGDVLILLSIGWLLQQSQWNLMFFTLDSYSTLISISLMIAAMTKSAQIPFSSWLPAAMAAPTPVSALVHSSTLVTAGVFILIRFYPFLSSTKYFHQILLILATCTTLMAGLSANTECDMKKVIALSTLSQLGVMMISLGMGLPMFAFFHLLTHALFKALLFLCAGTLIHLHLHSQDLRFMGNLTHSMPSISAALIISNLALCGAPFLAGFYSKDLILEHSLTSWTNLVVIILFFFATGLTVSYTARFLVAVMWGPSNISPSHPVTDQDIYCSFPTFMLSLGAIMGGASMNWFMLSPFTEPILPLFLKTLTLTVSFFGLATGLMLASFSTSEPSKLMQHHKQNHASCTMWFLAPLSTQKLMPAPLSLGAMFSKYLDQGWEELMGGQGAMKAITTTSSYLMTPQSHLMTSYLSIAFVSIPLLLIIMI</sequence>
<feature type="transmembrane region" description="Helical" evidence="16">
    <location>
        <begin position="554"/>
        <end position="572"/>
    </location>
</feature>
<feature type="transmembrane region" description="Helical" evidence="16">
    <location>
        <begin position="212"/>
        <end position="235"/>
    </location>
</feature>
<comment type="subcellular location">
    <subcellularLocation>
        <location evidence="1">Mitochondrion inner membrane</location>
        <topology evidence="1">Multi-pass membrane protein</topology>
    </subcellularLocation>
</comment>
<evidence type="ECO:0000256" key="11">
    <source>
        <dbReference type="ARBA" id="ARBA00023027"/>
    </source>
</evidence>
<dbReference type="GO" id="GO:0042773">
    <property type="term" value="P:ATP synthesis coupled electron transport"/>
    <property type="evidence" value="ECO:0007669"/>
    <property type="project" value="InterPro"/>
</dbReference>
<evidence type="ECO:0000256" key="3">
    <source>
        <dbReference type="ARBA" id="ARBA00021096"/>
    </source>
</evidence>
<comment type="similarity">
    <text evidence="16">Belongs to the complex I subunit 5 family.</text>
</comment>
<evidence type="ECO:0000256" key="7">
    <source>
        <dbReference type="ARBA" id="ARBA00022792"/>
    </source>
</evidence>
<dbReference type="PANTHER" id="PTHR42829:SF2">
    <property type="entry name" value="NADH-UBIQUINONE OXIDOREDUCTASE CHAIN 5"/>
    <property type="match status" value="1"/>
</dbReference>
<keyword evidence="5" id="KW-0679">Respiratory chain</keyword>
<feature type="transmembrane region" description="Helical" evidence="16">
    <location>
        <begin position="302"/>
        <end position="320"/>
    </location>
</feature>
<dbReference type="InterPro" id="IPR003945">
    <property type="entry name" value="NU5C-like"/>
</dbReference>
<dbReference type="Pfam" id="PF06455">
    <property type="entry name" value="NADH5_C"/>
    <property type="match status" value="1"/>
</dbReference>
<feature type="transmembrane region" description="Helical" evidence="16">
    <location>
        <begin position="138"/>
        <end position="163"/>
    </location>
</feature>
<dbReference type="EC" id="7.1.1.2" evidence="2 16"/>
<feature type="transmembrane region" description="Helical" evidence="16">
    <location>
        <begin position="6"/>
        <end position="26"/>
    </location>
</feature>
<feature type="transmembrane region" description="Helical" evidence="16">
    <location>
        <begin position="452"/>
        <end position="475"/>
    </location>
</feature>
<evidence type="ECO:0000256" key="15">
    <source>
        <dbReference type="ARBA" id="ARBA00049551"/>
    </source>
</evidence>
<feature type="transmembrane region" description="Helical" evidence="16">
    <location>
        <begin position="340"/>
        <end position="360"/>
    </location>
</feature>
<evidence type="ECO:0000259" key="19">
    <source>
        <dbReference type="Pfam" id="PF06455"/>
    </source>
</evidence>
<dbReference type="InterPro" id="IPR010934">
    <property type="entry name" value="NADH_DH_su5_C"/>
</dbReference>
<evidence type="ECO:0000256" key="12">
    <source>
        <dbReference type="ARBA" id="ARBA00023075"/>
    </source>
</evidence>
<keyword evidence="9" id="KW-0249">Electron transport</keyword>
<evidence type="ECO:0000256" key="9">
    <source>
        <dbReference type="ARBA" id="ARBA00022982"/>
    </source>
</evidence>
<feature type="transmembrane region" description="Helical" evidence="16">
    <location>
        <begin position="271"/>
        <end position="296"/>
    </location>
</feature>
<dbReference type="InterPro" id="IPR001750">
    <property type="entry name" value="ND/Mrp_TM"/>
</dbReference>
<name>A0AAU6QG18_9ANNE</name>
<dbReference type="Pfam" id="PF00662">
    <property type="entry name" value="Proton_antipo_N"/>
    <property type="match status" value="1"/>
</dbReference>
<evidence type="ECO:0000256" key="5">
    <source>
        <dbReference type="ARBA" id="ARBA00022660"/>
    </source>
</evidence>
<keyword evidence="12 16" id="KW-0830">Ubiquinone</keyword>
<organism evidence="20">
    <name type="scientific">Prionospio sp. 3 MH-2023</name>
    <dbReference type="NCBI Taxonomy" id="3059271"/>
    <lineage>
        <taxon>Eukaryota</taxon>
        <taxon>Metazoa</taxon>
        <taxon>Spiralia</taxon>
        <taxon>Lophotrochozoa</taxon>
        <taxon>Annelida</taxon>
        <taxon>Polychaeta</taxon>
        <taxon>Sedentaria</taxon>
        <taxon>Canalipalpata</taxon>
        <taxon>Spionida</taxon>
        <taxon>Spionidae</taxon>
        <taxon>Prionospio</taxon>
    </lineage>
</organism>
<keyword evidence="14 16" id="KW-0472">Membrane</keyword>
<evidence type="ECO:0000256" key="2">
    <source>
        <dbReference type="ARBA" id="ARBA00012944"/>
    </source>
</evidence>
<protein>
    <recommendedName>
        <fullName evidence="3 16">NADH-ubiquinone oxidoreductase chain 5</fullName>
        <ecNumber evidence="2 16">7.1.1.2</ecNumber>
    </recommendedName>
</protein>
<dbReference type="PANTHER" id="PTHR42829">
    <property type="entry name" value="NADH-UBIQUINONE OXIDOREDUCTASE CHAIN 5"/>
    <property type="match status" value="1"/>
</dbReference>
<evidence type="ECO:0000256" key="16">
    <source>
        <dbReference type="RuleBase" id="RU003404"/>
    </source>
</evidence>
<keyword evidence="6 16" id="KW-0812">Transmembrane</keyword>
<dbReference type="GO" id="GO:0003954">
    <property type="term" value="F:NADH dehydrogenase activity"/>
    <property type="evidence" value="ECO:0007669"/>
    <property type="project" value="TreeGrafter"/>
</dbReference>
<dbReference type="PRINTS" id="PR01434">
    <property type="entry name" value="NADHDHGNASE5"/>
</dbReference>
<feature type="transmembrane region" description="Helical" evidence="16">
    <location>
        <begin position="417"/>
        <end position="440"/>
    </location>
</feature>
<dbReference type="GO" id="GO:0005743">
    <property type="term" value="C:mitochondrial inner membrane"/>
    <property type="evidence" value="ECO:0007669"/>
    <property type="project" value="UniProtKB-SubCell"/>
</dbReference>
<comment type="catalytic activity">
    <reaction evidence="15 16">
        <text>a ubiquinone + NADH + 5 H(+)(in) = a ubiquinol + NAD(+) + 4 H(+)(out)</text>
        <dbReference type="Rhea" id="RHEA:29091"/>
        <dbReference type="Rhea" id="RHEA-COMP:9565"/>
        <dbReference type="Rhea" id="RHEA-COMP:9566"/>
        <dbReference type="ChEBI" id="CHEBI:15378"/>
        <dbReference type="ChEBI" id="CHEBI:16389"/>
        <dbReference type="ChEBI" id="CHEBI:17976"/>
        <dbReference type="ChEBI" id="CHEBI:57540"/>
        <dbReference type="ChEBI" id="CHEBI:57945"/>
        <dbReference type="EC" id="7.1.1.2"/>
    </reaction>
</comment>
<evidence type="ECO:0000313" key="20">
    <source>
        <dbReference type="EMBL" id="WZB40492.1"/>
    </source>
</evidence>
<evidence type="ECO:0000259" key="18">
    <source>
        <dbReference type="Pfam" id="PF00662"/>
    </source>
</evidence>
<dbReference type="GO" id="GO:0015990">
    <property type="term" value="P:electron transport coupled proton transport"/>
    <property type="evidence" value="ECO:0007669"/>
    <property type="project" value="TreeGrafter"/>
</dbReference>
<keyword evidence="10 16" id="KW-1133">Transmembrane helix</keyword>
<keyword evidence="13 16" id="KW-0496">Mitochondrion</keyword>
<feature type="transmembrane region" description="Helical" evidence="16">
    <location>
        <begin position="169"/>
        <end position="191"/>
    </location>
</feature>
<feature type="transmembrane region" description="Helical" evidence="16">
    <location>
        <begin position="90"/>
        <end position="107"/>
    </location>
</feature>
<keyword evidence="11 16" id="KW-0520">NAD</keyword>
<dbReference type="Pfam" id="PF00361">
    <property type="entry name" value="Proton_antipo_M"/>
    <property type="match status" value="1"/>
</dbReference>
<geneLocation type="mitochondrion" evidence="20"/>
<proteinExistence type="inferred from homology"/>
<dbReference type="InterPro" id="IPR001516">
    <property type="entry name" value="Proton_antipo_N"/>
</dbReference>
<feature type="transmembrane region" description="Helical" evidence="16">
    <location>
        <begin position="241"/>
        <end position="259"/>
    </location>
</feature>
<feature type="domain" description="NADH:quinone oxidoreductase/Mrp antiporter transmembrane" evidence="17">
    <location>
        <begin position="109"/>
        <end position="388"/>
    </location>
</feature>
<evidence type="ECO:0000256" key="14">
    <source>
        <dbReference type="ARBA" id="ARBA00023136"/>
    </source>
</evidence>
<dbReference type="AlphaFoldDB" id="A0AAU6QG18"/>
<evidence type="ECO:0000256" key="13">
    <source>
        <dbReference type="ARBA" id="ARBA00023128"/>
    </source>
</evidence>
<evidence type="ECO:0000256" key="1">
    <source>
        <dbReference type="ARBA" id="ARBA00004448"/>
    </source>
</evidence>
<comment type="function">
    <text evidence="16">Core subunit of the mitochondrial membrane respiratory chain NADH dehydrogenase (Complex I) which catalyzes electron transfer from NADH through the respiratory chain, using ubiquinone as an electron acceptor. Essential for the catalytic activity and assembly of complex I.</text>
</comment>
<gene>
    <name evidence="20" type="primary">nad5</name>
</gene>
<feature type="transmembrane region" description="Helical" evidence="16">
    <location>
        <begin position="33"/>
        <end position="54"/>
    </location>
</feature>
<feature type="domain" description="NADH dehydrogenase subunit 5 C-terminal" evidence="19">
    <location>
        <begin position="391"/>
        <end position="572"/>
    </location>
</feature>
<reference evidence="20" key="1">
    <citation type="submission" date="2023-11" db="EMBL/GenBank/DDBJ databases">
        <title>Species delimitation and phylogenetic relationships of the Prionospio complex (Annelida, Spionidae) in the Northeast Atlantic.</title>
        <authorList>
            <person name="Hektoen M.M."/>
            <person name="Bakken T."/>
            <person name="Radashevsky V.I."/>
            <person name="Ekrem T."/>
            <person name="Dunshea G."/>
        </authorList>
    </citation>
    <scope>NUCLEOTIDE SEQUENCE</scope>
    <source>
        <strain evidence="20">MH31</strain>
    </source>
</reference>
<evidence type="ECO:0000256" key="6">
    <source>
        <dbReference type="ARBA" id="ARBA00022692"/>
    </source>
</evidence>
<keyword evidence="8" id="KW-1278">Translocase</keyword>
<dbReference type="EMBL" id="OR935912">
    <property type="protein sequence ID" value="WZB40492.1"/>
    <property type="molecule type" value="Genomic_DNA"/>
</dbReference>
<evidence type="ECO:0000259" key="17">
    <source>
        <dbReference type="Pfam" id="PF00361"/>
    </source>
</evidence>